<dbReference type="UniPathway" id="UPA00557">
    <property type="reaction ID" value="UER00612"/>
</dbReference>
<keyword evidence="7 16" id="KW-1003">Cell membrane</keyword>
<comment type="subcellular location">
    <subcellularLocation>
        <location evidence="16">Cell inner membrane</location>
        <topology evidence="16">Peripheral membrane protein</topology>
        <orientation evidence="16">Cytoplasmic side</orientation>
    </subcellularLocation>
    <subcellularLocation>
        <location evidence="1">Cell membrane</location>
        <topology evidence="1">Peripheral membrane protein</topology>
        <orientation evidence="1">Cytoplasmic side</orientation>
    </subcellularLocation>
</comment>
<evidence type="ECO:0000313" key="18">
    <source>
        <dbReference type="EMBL" id="ABU75392.1"/>
    </source>
</evidence>
<keyword evidence="19" id="KW-1185">Reference proteome</keyword>
<dbReference type="Proteomes" id="UP000000260">
    <property type="component" value="Chromosome"/>
</dbReference>
<dbReference type="Pfam" id="PF01553">
    <property type="entry name" value="Acyltransferase"/>
    <property type="match status" value="1"/>
</dbReference>
<evidence type="ECO:0000313" key="19">
    <source>
        <dbReference type="Proteomes" id="UP000000260"/>
    </source>
</evidence>
<evidence type="ECO:0000256" key="8">
    <source>
        <dbReference type="ARBA" id="ARBA00022516"/>
    </source>
</evidence>
<evidence type="ECO:0000256" key="2">
    <source>
        <dbReference type="ARBA" id="ARBA00004765"/>
    </source>
</evidence>
<keyword evidence="16" id="KW-0997">Cell inner membrane</keyword>
<organism evidence="18 19">
    <name type="scientific">Cronobacter sakazakii (strain ATCC BAA-894)</name>
    <name type="common">Enterobacter sakazakii</name>
    <dbReference type="NCBI Taxonomy" id="290339"/>
    <lineage>
        <taxon>Bacteria</taxon>
        <taxon>Pseudomonadati</taxon>
        <taxon>Pseudomonadota</taxon>
        <taxon>Gammaproteobacteria</taxon>
        <taxon>Enterobacterales</taxon>
        <taxon>Enterobacteriaceae</taxon>
        <taxon>Cronobacter</taxon>
    </lineage>
</organism>
<dbReference type="NCBIfam" id="TIGR03703">
    <property type="entry name" value="plsB"/>
    <property type="match status" value="1"/>
</dbReference>
<dbReference type="PANTHER" id="PTHR12563:SF17">
    <property type="entry name" value="DIHYDROXYACETONE PHOSPHATE ACYLTRANSFERASE"/>
    <property type="match status" value="1"/>
</dbReference>
<gene>
    <name evidence="16" type="primary">plsB</name>
    <name evidence="18" type="ordered locus">ESA_00087</name>
</gene>
<comment type="similarity">
    <text evidence="4 16">Belongs to the GPAT/DAPAT family.</text>
</comment>
<keyword evidence="11 16" id="KW-0472">Membrane</keyword>
<dbReference type="PIRSF" id="PIRSF500064">
    <property type="entry name" value="GPAT"/>
    <property type="match status" value="1"/>
</dbReference>
<keyword evidence="13 16" id="KW-1208">Phospholipid metabolism</keyword>
<comment type="pathway">
    <text evidence="3">Lipid metabolism.</text>
</comment>
<dbReference type="EC" id="2.3.1.15" evidence="5 16"/>
<dbReference type="AlphaFoldDB" id="A7MPP1"/>
<dbReference type="GO" id="GO:0016024">
    <property type="term" value="P:CDP-diacylglycerol biosynthetic process"/>
    <property type="evidence" value="ECO:0007669"/>
    <property type="project" value="UniProtKB-UniRule"/>
</dbReference>
<keyword evidence="14 16" id="KW-0012">Acyltransferase</keyword>
<evidence type="ECO:0000256" key="16">
    <source>
        <dbReference type="HAMAP-Rule" id="MF_00393"/>
    </source>
</evidence>
<dbReference type="NCBIfam" id="NF003441">
    <property type="entry name" value="PRK04974.1"/>
    <property type="match status" value="1"/>
</dbReference>
<dbReference type="GO" id="GO:0005886">
    <property type="term" value="C:plasma membrane"/>
    <property type="evidence" value="ECO:0007669"/>
    <property type="project" value="UniProtKB-SubCell"/>
</dbReference>
<evidence type="ECO:0000256" key="9">
    <source>
        <dbReference type="ARBA" id="ARBA00022679"/>
    </source>
</evidence>
<keyword evidence="12 16" id="KW-0594">Phospholipid biosynthesis</keyword>
<feature type="short sequence motif" description="HXXXXD motif" evidence="16">
    <location>
        <begin position="264"/>
        <end position="269"/>
    </location>
</feature>
<evidence type="ECO:0000256" key="11">
    <source>
        <dbReference type="ARBA" id="ARBA00023136"/>
    </source>
</evidence>
<dbReference type="SUPFAM" id="SSF69593">
    <property type="entry name" value="Glycerol-3-phosphate (1)-acyltransferase"/>
    <property type="match status" value="1"/>
</dbReference>
<evidence type="ECO:0000256" key="14">
    <source>
        <dbReference type="ARBA" id="ARBA00023315"/>
    </source>
</evidence>
<dbReference type="GO" id="GO:0006631">
    <property type="term" value="P:fatty acid metabolic process"/>
    <property type="evidence" value="ECO:0007669"/>
    <property type="project" value="TreeGrafter"/>
</dbReference>
<comment type="domain">
    <text evidence="16">The HXXXXD motif is essential for acyltransferase activity and may constitute the binding site for the phosphate moiety of the glycerol-3-phosphate.</text>
</comment>
<evidence type="ECO:0000256" key="5">
    <source>
        <dbReference type="ARBA" id="ARBA00013113"/>
    </source>
</evidence>
<evidence type="ECO:0000256" key="6">
    <source>
        <dbReference type="ARBA" id="ARBA00013432"/>
    </source>
</evidence>
<dbReference type="GO" id="GO:0004366">
    <property type="term" value="F:glycerol-3-phosphate O-acyltransferase activity"/>
    <property type="evidence" value="ECO:0007669"/>
    <property type="project" value="UniProtKB-UniRule"/>
</dbReference>
<proteinExistence type="inferred from homology"/>
<keyword evidence="9 16" id="KW-0808">Transferase</keyword>
<comment type="pathway">
    <text evidence="2 16">Phospholipid metabolism; CDP-diacylglycerol biosynthesis; CDP-diacylglycerol from sn-glycerol 3-phosphate: step 1/3.</text>
</comment>
<dbReference type="InterPro" id="IPR045520">
    <property type="entry name" value="GPAT/DHAPAT_C"/>
</dbReference>
<evidence type="ECO:0000256" key="4">
    <source>
        <dbReference type="ARBA" id="ARBA00007937"/>
    </source>
</evidence>
<evidence type="ECO:0000256" key="13">
    <source>
        <dbReference type="ARBA" id="ARBA00023264"/>
    </source>
</evidence>
<sequence>MYVLPYNSKADLLTLRAQCLEHDLPDPLDPLVIDGTELPRYVFIHGGPRVFTYYTPKEESIKLFHNYLDLHRSNPDLDVQMVPVSVMFGRSPGREKGEENPPLRMLNGIQKFFAVSWLGRDSFVRFSPPVSLRRMATEHGTDKRIAQKLARVARMHFARQRLAAVGPRLPARQDLFNKLLSSKAIARAVEDEARTKKISHEKAQQNAVALMEEIAADFSYEAIRITDRVLGFTWNRLYQGINVHNAERVRQLAHDGHEIVYVPCHRSHMDYLLLSYVLYHQGLVPPHIAAGINLNFWPAGPIFRRLGAFFIRRTFKGNKLYSTVFREYLGELFSRGYSVEYFVEGGRSRTGRLLDPKTGTLSMTIQAMLRGGTRPITLVPIYIGYEHVMEVGTYAKELRGATKEKESLLQMLRGLSKLRNLGQGYVNFGEPLPLITFLNQHVPEWRDAIDPIEAVRPAWLTPTVNEIAAQLMVRINNAGAANAMNLCCTALLASRQRSLTREQLTEQLDCYLNLLRNVPYAADATVPDATATQLIEHALQMNKFEVEKDTIGDIIVLPREQAVLMTYYRNNIMHMLVLPSLIAAIVTQHRRISREAVQQQVELLFPMLKTELFLRWEKEEVSAVVDALVNELAQQGLILADDEWLQVNPARSRTLQLLAAGVRETLQRYAITFWLLSANPSINRGTLEKESRTVAQRLSVLHGINAPEFFDKAVFSTLVLTLRDEGYISDTGDAEPAETMKVYQMLAELMTSDVRLTIESAAAQAGA</sequence>
<evidence type="ECO:0000256" key="1">
    <source>
        <dbReference type="ARBA" id="ARBA00004413"/>
    </source>
</evidence>
<accession>A7MPP1</accession>
<dbReference type="PANTHER" id="PTHR12563">
    <property type="entry name" value="GLYCEROL-3-PHOSPHATE ACYLTRANSFERASE"/>
    <property type="match status" value="1"/>
</dbReference>
<dbReference type="HOGENOM" id="CLU_015407_0_0_6"/>
<dbReference type="CDD" id="cd07993">
    <property type="entry name" value="LPLAT_DHAPAT-like"/>
    <property type="match status" value="1"/>
</dbReference>
<evidence type="ECO:0000256" key="12">
    <source>
        <dbReference type="ARBA" id="ARBA00023209"/>
    </source>
</evidence>
<reference evidence="18 19" key="1">
    <citation type="journal article" date="2010" name="PLoS ONE">
        <title>Genome sequence of Cronobacter sakazakii BAA-894 and comparative genomic hybridization analysis with other Cronobacter species.</title>
        <authorList>
            <person name="Kucerova E."/>
            <person name="Clifton S.W."/>
            <person name="Xia X.Q."/>
            <person name="Long F."/>
            <person name="Porwollik S."/>
            <person name="Fulton L."/>
            <person name="Fronick C."/>
            <person name="Minx P."/>
            <person name="Kyung K."/>
            <person name="Warren W."/>
            <person name="Fulton R."/>
            <person name="Feng D."/>
            <person name="Wollam A."/>
            <person name="Shah N."/>
            <person name="Bhonagiri V."/>
            <person name="Nash W.E."/>
            <person name="Hallsworth-Pepin K."/>
            <person name="Wilson R.K."/>
            <person name="McClelland M."/>
            <person name="Forsythe S.J."/>
        </authorList>
    </citation>
    <scope>NUCLEOTIDE SEQUENCE [LARGE SCALE GENOMIC DNA]</scope>
    <source>
        <strain evidence="18 19">ATCC BAA-894</strain>
    </source>
</reference>
<protein>
    <recommendedName>
        <fullName evidence="6 16">Glycerol-3-phosphate acyltransferase</fullName>
        <shortName evidence="16">GPAT</shortName>
        <ecNumber evidence="5 16">2.3.1.15</ecNumber>
    </recommendedName>
</protein>
<keyword evidence="8 16" id="KW-0444">Lipid biosynthesis</keyword>
<comment type="catalytic activity">
    <reaction evidence="15 16">
        <text>sn-glycerol 3-phosphate + an acyl-CoA = a 1-acyl-sn-glycero-3-phosphate + CoA</text>
        <dbReference type="Rhea" id="RHEA:15325"/>
        <dbReference type="ChEBI" id="CHEBI:57287"/>
        <dbReference type="ChEBI" id="CHEBI:57597"/>
        <dbReference type="ChEBI" id="CHEBI:57970"/>
        <dbReference type="ChEBI" id="CHEBI:58342"/>
        <dbReference type="EC" id="2.3.1.15"/>
    </reaction>
</comment>
<dbReference type="InterPro" id="IPR028354">
    <property type="entry name" value="GPAT_PlsB"/>
</dbReference>
<dbReference type="SMART" id="SM00563">
    <property type="entry name" value="PlsC"/>
    <property type="match status" value="1"/>
</dbReference>
<dbReference type="KEGG" id="esa:ESA_00087"/>
<evidence type="ECO:0000256" key="10">
    <source>
        <dbReference type="ARBA" id="ARBA00023098"/>
    </source>
</evidence>
<dbReference type="Pfam" id="PF19277">
    <property type="entry name" value="GPAT_C"/>
    <property type="match status" value="1"/>
</dbReference>
<dbReference type="InterPro" id="IPR041728">
    <property type="entry name" value="GPAT/DHAPAT_LPLAT"/>
</dbReference>
<evidence type="ECO:0000256" key="7">
    <source>
        <dbReference type="ARBA" id="ARBA00022475"/>
    </source>
</evidence>
<feature type="domain" description="Phospholipid/glycerol acyltransferase" evidence="17">
    <location>
        <begin position="259"/>
        <end position="386"/>
    </location>
</feature>
<dbReference type="PIRSF" id="PIRSF000437">
    <property type="entry name" value="GPAT_DHAPAT"/>
    <property type="match status" value="1"/>
</dbReference>
<name>A7MPP1_CROS8</name>
<evidence type="ECO:0000256" key="3">
    <source>
        <dbReference type="ARBA" id="ARBA00005189"/>
    </source>
</evidence>
<evidence type="ECO:0000259" key="17">
    <source>
        <dbReference type="SMART" id="SM00563"/>
    </source>
</evidence>
<dbReference type="HAMAP" id="MF_00393">
    <property type="entry name" value="Glyc3P_acyltrans"/>
    <property type="match status" value="1"/>
</dbReference>
<keyword evidence="10 16" id="KW-0443">Lipid metabolism</keyword>
<dbReference type="InterPro" id="IPR022284">
    <property type="entry name" value="GPAT/DHAPAT"/>
</dbReference>
<dbReference type="InterPro" id="IPR002123">
    <property type="entry name" value="Plipid/glycerol_acylTrfase"/>
</dbReference>
<dbReference type="EMBL" id="CP000783">
    <property type="protein sequence ID" value="ABU75392.1"/>
    <property type="molecule type" value="Genomic_DNA"/>
</dbReference>
<evidence type="ECO:0000256" key="15">
    <source>
        <dbReference type="ARBA" id="ARBA00048427"/>
    </source>
</evidence>